<dbReference type="AlphaFoldDB" id="E1JTI3"/>
<name>E1JTI3_SOLFR</name>
<organism evidence="1 2">
    <name type="scientific">Solidesulfovibrio fructosivorans JJ]</name>
    <dbReference type="NCBI Taxonomy" id="596151"/>
    <lineage>
        <taxon>Bacteria</taxon>
        <taxon>Pseudomonadati</taxon>
        <taxon>Thermodesulfobacteriota</taxon>
        <taxon>Desulfovibrionia</taxon>
        <taxon>Desulfovibrionales</taxon>
        <taxon>Desulfovibrionaceae</taxon>
        <taxon>Solidesulfovibrio</taxon>
    </lineage>
</organism>
<comment type="caution">
    <text evidence="1">The sequence shown here is derived from an EMBL/GenBank/DDBJ whole genome shotgun (WGS) entry which is preliminary data.</text>
</comment>
<keyword evidence="2" id="KW-1185">Reference proteome</keyword>
<dbReference type="Proteomes" id="UP000006250">
    <property type="component" value="Unassembled WGS sequence"/>
</dbReference>
<gene>
    <name evidence="1" type="ORF">DesfrDRAFT_0932</name>
</gene>
<accession>E1JTI3</accession>
<evidence type="ECO:0000313" key="1">
    <source>
        <dbReference type="EMBL" id="EFL52443.1"/>
    </source>
</evidence>
<evidence type="ECO:0000313" key="2">
    <source>
        <dbReference type="Proteomes" id="UP000006250"/>
    </source>
</evidence>
<dbReference type="STRING" id="596151.DesfrDRAFT_0932"/>
<dbReference type="EMBL" id="AECZ01000004">
    <property type="protein sequence ID" value="EFL52443.1"/>
    <property type="molecule type" value="Genomic_DNA"/>
</dbReference>
<reference evidence="1 2" key="1">
    <citation type="submission" date="2010-08" db="EMBL/GenBank/DDBJ databases">
        <title>The draft genome of Desulfovibrio fructosovorans JJ.</title>
        <authorList>
            <consortium name="US DOE Joint Genome Institute (JGI-PGF)"/>
            <person name="Lucas S."/>
            <person name="Copeland A."/>
            <person name="Lapidus A."/>
            <person name="Cheng J.-F."/>
            <person name="Bruce D."/>
            <person name="Goodwin L."/>
            <person name="Pitluck S."/>
            <person name="Land M.L."/>
            <person name="Hauser L."/>
            <person name="Chang Y.-J."/>
            <person name="Jeffries C."/>
            <person name="Wall J.D."/>
            <person name="Stahl D.A."/>
            <person name="Arkin A.P."/>
            <person name="Dehal P."/>
            <person name="Stolyar S.M."/>
            <person name="Hazen T.C."/>
            <person name="Woyke T.J."/>
        </authorList>
    </citation>
    <scope>NUCLEOTIDE SEQUENCE [LARGE SCALE GENOMIC DNA]</scope>
    <source>
        <strain evidence="1 2">JJ</strain>
    </source>
</reference>
<dbReference type="OrthoDB" id="5438142at2"/>
<protein>
    <submittedName>
        <fullName evidence="1">Type IV pilus assembly PilZ</fullName>
    </submittedName>
</protein>
<proteinExistence type="predicted"/>
<sequence length="600" mass="68221">MKDALAPVVNTSLDMHFGRLAKLAPEPAAYPTLVGAASRLVRHISNNLLNRSTADAIDASVQRYIFDRNAALPVWLVNKGLVACQNNRAKLEHAVMDILESDFNRRRFFDYLSSELLYHCWTWINEDAKKHWEVHFVGNARENKYCINLNDNDYVLKFESNFVVNTRNDHAVRDWYFRSLGTATLLEFASRPVFDFTAKLVEAKYKTPLILKLFRNIFDKAVHGPAIGRFGVLVIGDIPKAFGLEEYRNATLMLEPGAFSRDIGVLELFRNLMGRFDGYCPEGCCEARFRMGVEPPQSFVNRIAAMYWLRKTLDAAKAIQQKKAAPSRGLLVEERTVLENAFKQKSLLYFRLADASEDTAINPCYIKAIRNESMILQSPRGNRLNEAGSGHEVHGYFAITDRKQKSTYCDFRTNVIEVRAVDADYALVELALPAVFALTRRTHKRLPLNPSHLASFELSAPNLSADWNAFSTLEHWPAPFCIIPDGASQCHIRDLSAGGLMLEMHEEAPAYTYFVEGNKDYPLLAFLHLTGQVNLPDLKLGLRLEIKSIRDFPPLHKKYVGFQFTEAGEVRRDKLVRFTTVGKDGIFLINDWIFRNTIGR</sequence>
<dbReference type="eggNOG" id="ENOG502ZX9M">
    <property type="taxonomic scope" value="Bacteria"/>
</dbReference>